<dbReference type="PROSITE" id="PS50405">
    <property type="entry name" value="GST_CTER"/>
    <property type="match status" value="1"/>
</dbReference>
<dbReference type="AlphaFoldDB" id="A0A0F4GV29"/>
<dbReference type="InterPro" id="IPR040079">
    <property type="entry name" value="Glutathione_S-Trfase"/>
</dbReference>
<feature type="domain" description="GST N-terminal" evidence="1">
    <location>
        <begin position="7"/>
        <end position="93"/>
    </location>
</feature>
<reference evidence="3 4" key="1">
    <citation type="submission" date="2015-03" db="EMBL/GenBank/DDBJ databases">
        <title>RNA-seq based gene annotation and comparative genomics of four Zymoseptoria species reveal species-specific pathogenicity related genes and transposable element activity.</title>
        <authorList>
            <person name="Grandaubert J."/>
            <person name="Bhattacharyya A."/>
            <person name="Stukenbrock E.H."/>
        </authorList>
    </citation>
    <scope>NUCLEOTIDE SEQUENCE [LARGE SCALE GENOMIC DNA]</scope>
    <source>
        <strain evidence="3 4">Zb18110</strain>
    </source>
</reference>
<dbReference type="SFLD" id="SFLDG00358">
    <property type="entry name" value="Main_(cytGST)"/>
    <property type="match status" value="1"/>
</dbReference>
<dbReference type="InterPro" id="IPR036249">
    <property type="entry name" value="Thioredoxin-like_sf"/>
</dbReference>
<dbReference type="OrthoDB" id="202840at2759"/>
<evidence type="ECO:0000259" key="1">
    <source>
        <dbReference type="PROSITE" id="PS50404"/>
    </source>
</evidence>
<dbReference type="SUPFAM" id="SSF47616">
    <property type="entry name" value="GST C-terminal domain-like"/>
    <property type="match status" value="1"/>
</dbReference>
<dbReference type="SFLD" id="SFLDS00019">
    <property type="entry name" value="Glutathione_Transferase_(cytos"/>
    <property type="match status" value="1"/>
</dbReference>
<dbReference type="Gene3D" id="1.20.1050.10">
    <property type="match status" value="1"/>
</dbReference>
<dbReference type="GO" id="GO:0016740">
    <property type="term" value="F:transferase activity"/>
    <property type="evidence" value="ECO:0007669"/>
    <property type="project" value="UniProtKB-KW"/>
</dbReference>
<dbReference type="PANTHER" id="PTHR43968">
    <property type="match status" value="1"/>
</dbReference>
<dbReference type="SUPFAM" id="SSF52833">
    <property type="entry name" value="Thioredoxin-like"/>
    <property type="match status" value="1"/>
</dbReference>
<protein>
    <submittedName>
        <fullName evidence="3">Glutathione s-transferase like protein</fullName>
    </submittedName>
</protein>
<dbReference type="PANTHER" id="PTHR43968:SF8">
    <property type="entry name" value="S-TRANSFERASE, PUTATIVE (AFU_ORTHOLOGUE AFUA_2G00590)-RELATED"/>
    <property type="match status" value="1"/>
</dbReference>
<dbReference type="EMBL" id="LAFY01000336">
    <property type="protein sequence ID" value="KJY00051.1"/>
    <property type="molecule type" value="Genomic_DNA"/>
</dbReference>
<sequence length="244" mass="27271">MATATAPKIVFYTNHGCPYAHRADITLRELDLPYEEVLIDLDSPRPQWYLNINPRGLVPAMKFTLPGSVDQEQIITESGVVAQFLCDAFPSHLLPATTSPADALTRARIAFFHQTWTDKVSPAQMAILRAATEEEREAKSKEMVQILKKEIEPLLSDAAPFFGGSAELTFAEVMCAPFVMRLLAMAEDGELVPQALKTEMEKLPNVGRWTKAILGHEKANRVFEKKKFNEAVKSKLDKIRGVKM</sequence>
<dbReference type="GO" id="GO:0005737">
    <property type="term" value="C:cytoplasm"/>
    <property type="evidence" value="ECO:0007669"/>
    <property type="project" value="TreeGrafter"/>
</dbReference>
<gene>
    <name evidence="3" type="ORF">TI39_contig344g00019</name>
</gene>
<organism evidence="3 4">
    <name type="scientific">Zymoseptoria brevis</name>
    <dbReference type="NCBI Taxonomy" id="1047168"/>
    <lineage>
        <taxon>Eukaryota</taxon>
        <taxon>Fungi</taxon>
        <taxon>Dikarya</taxon>
        <taxon>Ascomycota</taxon>
        <taxon>Pezizomycotina</taxon>
        <taxon>Dothideomycetes</taxon>
        <taxon>Dothideomycetidae</taxon>
        <taxon>Mycosphaerellales</taxon>
        <taxon>Mycosphaerellaceae</taxon>
        <taxon>Zymoseptoria</taxon>
    </lineage>
</organism>
<dbReference type="InterPro" id="IPR010987">
    <property type="entry name" value="Glutathione-S-Trfase_C-like"/>
</dbReference>
<dbReference type="Gene3D" id="3.40.30.10">
    <property type="entry name" value="Glutaredoxin"/>
    <property type="match status" value="1"/>
</dbReference>
<evidence type="ECO:0000259" key="2">
    <source>
        <dbReference type="PROSITE" id="PS50405"/>
    </source>
</evidence>
<proteinExistence type="predicted"/>
<feature type="domain" description="GST C-terminal" evidence="2">
    <location>
        <begin position="102"/>
        <end position="236"/>
    </location>
</feature>
<keyword evidence="4" id="KW-1185">Reference proteome</keyword>
<comment type="caution">
    <text evidence="3">The sequence shown here is derived from an EMBL/GenBank/DDBJ whole genome shotgun (WGS) entry which is preliminary data.</text>
</comment>
<dbReference type="InterPro" id="IPR004045">
    <property type="entry name" value="Glutathione_S-Trfase_N"/>
</dbReference>
<dbReference type="STRING" id="1047168.A0A0F4GV29"/>
<name>A0A0F4GV29_9PEZI</name>
<evidence type="ECO:0000313" key="3">
    <source>
        <dbReference type="EMBL" id="KJY00051.1"/>
    </source>
</evidence>
<dbReference type="InterPro" id="IPR050983">
    <property type="entry name" value="GST_Omega/HSP26"/>
</dbReference>
<dbReference type="InterPro" id="IPR036282">
    <property type="entry name" value="Glutathione-S-Trfase_C_sf"/>
</dbReference>
<keyword evidence="3" id="KW-0808">Transferase</keyword>
<dbReference type="Pfam" id="PF13417">
    <property type="entry name" value="GST_N_3"/>
    <property type="match status" value="1"/>
</dbReference>
<accession>A0A0F4GV29</accession>
<dbReference type="PROSITE" id="PS50404">
    <property type="entry name" value="GST_NTER"/>
    <property type="match status" value="1"/>
</dbReference>
<evidence type="ECO:0000313" key="4">
    <source>
        <dbReference type="Proteomes" id="UP000033647"/>
    </source>
</evidence>
<dbReference type="CDD" id="cd00570">
    <property type="entry name" value="GST_N_family"/>
    <property type="match status" value="1"/>
</dbReference>
<dbReference type="Proteomes" id="UP000033647">
    <property type="component" value="Unassembled WGS sequence"/>
</dbReference>